<dbReference type="Gene3D" id="3.40.50.300">
    <property type="entry name" value="P-loop containing nucleotide triphosphate hydrolases"/>
    <property type="match status" value="1"/>
</dbReference>
<dbReference type="Pfam" id="PF08751">
    <property type="entry name" value="TrwC"/>
    <property type="match status" value="1"/>
</dbReference>
<feature type="region of interest" description="Disordered" evidence="1">
    <location>
        <begin position="421"/>
        <end position="451"/>
    </location>
</feature>
<gene>
    <name evidence="3" type="ORF">KGD82_27700</name>
</gene>
<keyword evidence="4" id="KW-1185">Reference proteome</keyword>
<protein>
    <submittedName>
        <fullName evidence="3">Relaxase domain-containing protein</fullName>
    </submittedName>
</protein>
<evidence type="ECO:0000313" key="4">
    <source>
        <dbReference type="Proteomes" id="UP000682416"/>
    </source>
</evidence>
<reference evidence="3" key="1">
    <citation type="submission" date="2021-05" db="EMBL/GenBank/DDBJ databases">
        <authorList>
            <person name="Kaiqin L."/>
            <person name="Jian G."/>
        </authorList>
    </citation>
    <scope>NUCLEOTIDE SEQUENCE</scope>
    <source>
        <strain evidence="3">HDS5</strain>
        <plasmid evidence="3">unnamed2</plasmid>
    </source>
</reference>
<dbReference type="InterPro" id="IPR014862">
    <property type="entry name" value="TrwC"/>
</dbReference>
<feature type="region of interest" description="Disordered" evidence="1">
    <location>
        <begin position="374"/>
        <end position="398"/>
    </location>
</feature>
<dbReference type="Pfam" id="PF13604">
    <property type="entry name" value="AAA_30"/>
    <property type="match status" value="1"/>
</dbReference>
<feature type="compositionally biased region" description="Basic residues" evidence="1">
    <location>
        <begin position="385"/>
        <end position="394"/>
    </location>
</feature>
<evidence type="ECO:0000259" key="2">
    <source>
        <dbReference type="Pfam" id="PF08751"/>
    </source>
</evidence>
<dbReference type="EMBL" id="CP074403">
    <property type="protein sequence ID" value="QVJ03473.1"/>
    <property type="molecule type" value="Genomic_DNA"/>
</dbReference>
<organism evidence="3 4">
    <name type="scientific">Nocardiopsis eucommiae</name>
    <dbReference type="NCBI Taxonomy" id="2831970"/>
    <lineage>
        <taxon>Bacteria</taxon>
        <taxon>Bacillati</taxon>
        <taxon>Actinomycetota</taxon>
        <taxon>Actinomycetes</taxon>
        <taxon>Streptosporangiales</taxon>
        <taxon>Nocardiopsidaceae</taxon>
        <taxon>Nocardiopsis</taxon>
    </lineage>
</organism>
<dbReference type="Proteomes" id="UP000682416">
    <property type="component" value="Plasmid unnamed2"/>
</dbReference>
<feature type="domain" description="TrwC relaxase" evidence="2">
    <location>
        <begin position="132"/>
        <end position="413"/>
    </location>
</feature>
<sequence length="839" mass="89995">MAWCTVLGPSAEQVEYRLSQQCGCDQVATPEHTQEHDHDTVVDYRLLQADRPITRIGSGWAEFDHAPGEELRTNRELDTVRAVMAGVDPRSGRELVAPKMAVDPRAKLAARPLVEAVERIAEAAHMSPAELLAGSERSAKRYARLMRGLHRDGDAHQAPIKDLSAIAAEAGVGLEVLYDKQALAQATAHADSKVRVGNRGYDLVLNMPKSVSVLYGLADPAMAAQIEELYLRAVNETVAGVEQWCAYGVSGHHGDGRSAERVGSSGLIGSVTLHRSARPVNGQVGDPHIHAHVMLANMVRCSDGTWRTMASGGRDLHRHVQAAGELAKARVRELLTQQLGVRWQRCAHSGEWEIVGIDPQVRGAFSARAHQVKGAAGKGASATSKRAHARKSAHAKQDVSQLDLRTAWADRAAVSGIDPERLVREATGRWDQGTPGPSPDRGPDQGPPDLGTVAARVWDPEFGVTATTKTTTRAKVLAAVADACPVGVGSAVELEALTDAVLEHPMAVRLPRQGSSHLSHADRFTSLDIVEAERAIVAAAERRREAGVAVVDRRVSSTVLKGWCEQKGFTVSREQLAVITRLVEAGHGLDTVQGVAGAGKTSVMSAARCVWEAAGYRVEGAAVAAVAAEGLRAEAGIASRTVASWLQRIEDGPGLAGVDVLVLDEAAMISDRDLARLVAEADRRGTKIVGIGDHQQLRAVGAGGGFARAHEAMRGLTLEQNHRQRGELDRRALRTWREGGRHSALALWAEHGMVHAPADLDLAYGQMAAAWWRDRARHGDAHEATDQLLMLAATNADVGHLNSRARAIARAEGLLTGEDVTFRVAGAARWRWRLGIRCV</sequence>
<dbReference type="InterPro" id="IPR027417">
    <property type="entry name" value="P-loop_NTPase"/>
</dbReference>
<dbReference type="AlphaFoldDB" id="A0A975LDH4"/>
<name>A0A975LDH4_9ACTN</name>
<evidence type="ECO:0000256" key="1">
    <source>
        <dbReference type="SAM" id="MobiDB-lite"/>
    </source>
</evidence>
<evidence type="ECO:0000313" key="3">
    <source>
        <dbReference type="EMBL" id="QVJ03473.1"/>
    </source>
</evidence>
<accession>A0A975LDH4</accession>
<dbReference type="SUPFAM" id="SSF55464">
    <property type="entry name" value="Origin of replication-binding domain, RBD-like"/>
    <property type="match status" value="1"/>
</dbReference>
<geneLocation type="plasmid" evidence="3 4">
    <name>unnamed2</name>
</geneLocation>
<keyword evidence="3" id="KW-0614">Plasmid</keyword>
<proteinExistence type="predicted"/>
<dbReference type="SUPFAM" id="SSF52540">
    <property type="entry name" value="P-loop containing nucleoside triphosphate hydrolases"/>
    <property type="match status" value="1"/>
</dbReference>
<dbReference type="NCBIfam" id="NF041492">
    <property type="entry name" value="MobF"/>
    <property type="match status" value="1"/>
</dbReference>
<feature type="compositionally biased region" description="Low complexity" evidence="1">
    <location>
        <begin position="374"/>
        <end position="384"/>
    </location>
</feature>
<dbReference type="KEGG" id="nec:KGD82_27700"/>